<dbReference type="PANTHER" id="PTHR33048">
    <property type="entry name" value="PTH11-LIKE INTEGRAL MEMBRANE PROTEIN (AFU_ORTHOLOGUE AFUA_5G11245)"/>
    <property type="match status" value="1"/>
</dbReference>
<accession>A0A9W9RGS3</accession>
<evidence type="ECO:0000313" key="8">
    <source>
        <dbReference type="EMBL" id="KAJ5359747.1"/>
    </source>
</evidence>
<proteinExistence type="inferred from homology"/>
<dbReference type="RefSeq" id="XP_056551033.1">
    <property type="nucleotide sequence ID" value="XM_056705073.1"/>
</dbReference>
<keyword evidence="9" id="KW-1185">Reference proteome</keyword>
<evidence type="ECO:0000256" key="1">
    <source>
        <dbReference type="ARBA" id="ARBA00004141"/>
    </source>
</evidence>
<keyword evidence="2 6" id="KW-0812">Transmembrane</keyword>
<dbReference type="OrthoDB" id="444631at2759"/>
<reference evidence="8" key="1">
    <citation type="submission" date="2022-11" db="EMBL/GenBank/DDBJ databases">
        <authorList>
            <person name="Petersen C."/>
        </authorList>
    </citation>
    <scope>NUCLEOTIDE SEQUENCE</scope>
    <source>
        <strain evidence="8">IBT 29864</strain>
    </source>
</reference>
<gene>
    <name evidence="8" type="ORF">N7496_012160</name>
</gene>
<feature type="transmembrane region" description="Helical" evidence="6">
    <location>
        <begin position="258"/>
        <end position="281"/>
    </location>
</feature>
<keyword evidence="3 6" id="KW-1133">Transmembrane helix</keyword>
<sequence>MGANSASTKGTFGPETIKGTGIALIVLTSLVVFARFAGSIRRIKDIKPEDCLLLVAYLFFLALSILYIYIAPAIFRLASLEAGSIPYYSTVEEDSVRLQIVFFVNTSSLWICLWMVKFSLLSMYKRLLVGKPYIAVWWIITISCTLFLIGCILSSWFSCSSFHAWFTAGACNTPRDHRAAAISLYYAYAVDIITDLAIMALPIRLIWHLRMQLKQKMSIGGLFCFGWICILIATIRVVQLGNSSNESSRGTPATSWLAMWGIIEASIAVIIGCCPGLYRVVKSVISPSKASYDYNSYNARGRGLSGMPSHRSGALNIALSNISGKDGVFQSASAYRSTSPSSSQEQLAHAHGRGVILINHGIEVTIGERTHDFDRDEYGKSDHSL</sequence>
<feature type="transmembrane region" description="Helical" evidence="6">
    <location>
        <begin position="98"/>
        <end position="121"/>
    </location>
</feature>
<feature type="transmembrane region" description="Helical" evidence="6">
    <location>
        <begin position="20"/>
        <end position="40"/>
    </location>
</feature>
<evidence type="ECO:0000256" key="3">
    <source>
        <dbReference type="ARBA" id="ARBA00022989"/>
    </source>
</evidence>
<evidence type="ECO:0000256" key="6">
    <source>
        <dbReference type="SAM" id="Phobius"/>
    </source>
</evidence>
<dbReference type="PANTHER" id="PTHR33048:SF146">
    <property type="entry name" value="INTEGRAL MEMBRANE PROTEIN"/>
    <property type="match status" value="1"/>
</dbReference>
<evidence type="ECO:0000313" key="9">
    <source>
        <dbReference type="Proteomes" id="UP001147782"/>
    </source>
</evidence>
<comment type="caution">
    <text evidence="8">The sequence shown here is derived from an EMBL/GenBank/DDBJ whole genome shotgun (WGS) entry which is preliminary data.</text>
</comment>
<reference evidence="8" key="2">
    <citation type="journal article" date="2023" name="IMA Fungus">
        <title>Comparative genomic study of the Penicillium genus elucidates a diverse pangenome and 15 lateral gene transfer events.</title>
        <authorList>
            <person name="Petersen C."/>
            <person name="Sorensen T."/>
            <person name="Nielsen M.R."/>
            <person name="Sondergaard T.E."/>
            <person name="Sorensen J.L."/>
            <person name="Fitzpatrick D.A."/>
            <person name="Frisvad J.C."/>
            <person name="Nielsen K.L."/>
        </authorList>
    </citation>
    <scope>NUCLEOTIDE SEQUENCE</scope>
    <source>
        <strain evidence="8">IBT 29864</strain>
    </source>
</reference>
<dbReference type="EMBL" id="JAPZBS010000009">
    <property type="protein sequence ID" value="KAJ5359747.1"/>
    <property type="molecule type" value="Genomic_DNA"/>
</dbReference>
<protein>
    <recommendedName>
        <fullName evidence="7">Rhodopsin domain-containing protein</fullName>
    </recommendedName>
</protein>
<dbReference type="GO" id="GO:0016020">
    <property type="term" value="C:membrane"/>
    <property type="evidence" value="ECO:0007669"/>
    <property type="project" value="UniProtKB-SubCell"/>
</dbReference>
<evidence type="ECO:0000256" key="5">
    <source>
        <dbReference type="ARBA" id="ARBA00038359"/>
    </source>
</evidence>
<dbReference type="Pfam" id="PF20684">
    <property type="entry name" value="Fung_rhodopsin"/>
    <property type="match status" value="1"/>
</dbReference>
<evidence type="ECO:0000256" key="4">
    <source>
        <dbReference type="ARBA" id="ARBA00023136"/>
    </source>
</evidence>
<feature type="transmembrane region" description="Helical" evidence="6">
    <location>
        <begin position="219"/>
        <end position="238"/>
    </location>
</feature>
<feature type="transmembrane region" description="Helical" evidence="6">
    <location>
        <begin position="133"/>
        <end position="157"/>
    </location>
</feature>
<dbReference type="Proteomes" id="UP001147782">
    <property type="component" value="Unassembled WGS sequence"/>
</dbReference>
<comment type="similarity">
    <text evidence="5">Belongs to the SAT4 family.</text>
</comment>
<feature type="domain" description="Rhodopsin" evidence="7">
    <location>
        <begin position="35"/>
        <end position="281"/>
    </location>
</feature>
<evidence type="ECO:0000256" key="2">
    <source>
        <dbReference type="ARBA" id="ARBA00022692"/>
    </source>
</evidence>
<feature type="transmembrane region" description="Helical" evidence="6">
    <location>
        <begin position="52"/>
        <end position="78"/>
    </location>
</feature>
<dbReference type="GeneID" id="81444252"/>
<dbReference type="InterPro" id="IPR052337">
    <property type="entry name" value="SAT4-like"/>
</dbReference>
<comment type="subcellular location">
    <subcellularLocation>
        <location evidence="1">Membrane</location>
        <topology evidence="1">Multi-pass membrane protein</topology>
    </subcellularLocation>
</comment>
<feature type="transmembrane region" description="Helical" evidence="6">
    <location>
        <begin position="185"/>
        <end position="207"/>
    </location>
</feature>
<evidence type="ECO:0000259" key="7">
    <source>
        <dbReference type="Pfam" id="PF20684"/>
    </source>
</evidence>
<name>A0A9W9RGS3_9EURO</name>
<keyword evidence="4 6" id="KW-0472">Membrane</keyword>
<dbReference type="AlphaFoldDB" id="A0A9W9RGS3"/>
<dbReference type="InterPro" id="IPR049326">
    <property type="entry name" value="Rhodopsin_dom_fungi"/>
</dbReference>
<organism evidence="8 9">
    <name type="scientific">Penicillium cataractarum</name>
    <dbReference type="NCBI Taxonomy" id="2100454"/>
    <lineage>
        <taxon>Eukaryota</taxon>
        <taxon>Fungi</taxon>
        <taxon>Dikarya</taxon>
        <taxon>Ascomycota</taxon>
        <taxon>Pezizomycotina</taxon>
        <taxon>Eurotiomycetes</taxon>
        <taxon>Eurotiomycetidae</taxon>
        <taxon>Eurotiales</taxon>
        <taxon>Aspergillaceae</taxon>
        <taxon>Penicillium</taxon>
    </lineage>
</organism>